<proteinExistence type="predicted"/>
<name>A0A292Q741_9PEZI</name>
<dbReference type="InterPro" id="IPR022024">
    <property type="entry name" value="DUF3602"/>
</dbReference>
<dbReference type="PANTHER" id="PTHR34693">
    <property type="entry name" value="PROTEIN PAR32"/>
    <property type="match status" value="1"/>
</dbReference>
<evidence type="ECO:0000313" key="1">
    <source>
        <dbReference type="EMBL" id="CUS15632.1"/>
    </source>
</evidence>
<accession>A0A292Q741</accession>
<dbReference type="Pfam" id="PF12223">
    <property type="entry name" value="DUF3602"/>
    <property type="match status" value="1"/>
</dbReference>
<dbReference type="InterPro" id="IPR053203">
    <property type="entry name" value="Cisplatin_resist-associated"/>
</dbReference>
<gene>
    <name evidence="1" type="ORF">GSTUAT00000335001</name>
</gene>
<keyword evidence="2" id="KW-1185">Reference proteome</keyword>
<dbReference type="PANTHER" id="PTHR34693:SF2">
    <property type="entry name" value="DUF3602 DOMAIN-CONTAINING PROTEIN"/>
    <property type="match status" value="1"/>
</dbReference>
<sequence length="167" mass="17774">MSLSLSQSTTVPSTGLYVQTVSRKGVSNYRRITFSLTASSPPSTLPPTPLSPSPQFFSTGIGGAGNIRHKSERAIFFFDEELEKEKVIRENRAPVYSIGRGGAGNIVSTESLPKTGSNGASVDSMLSVSSIQPEAAVDGAEEGKVVLKSGADRAWNRVRGFLGRRLL</sequence>
<dbReference type="EMBL" id="LN890945">
    <property type="protein sequence ID" value="CUS15632.1"/>
    <property type="molecule type" value="Genomic_DNA"/>
</dbReference>
<protein>
    <submittedName>
        <fullName evidence="1">Uncharacterized protein</fullName>
    </submittedName>
</protein>
<evidence type="ECO:0000313" key="2">
    <source>
        <dbReference type="Proteomes" id="UP001412239"/>
    </source>
</evidence>
<reference evidence="1" key="1">
    <citation type="submission" date="2015-10" db="EMBL/GenBank/DDBJ databases">
        <authorList>
            <person name="Regsiter A."/>
            <person name="william w."/>
        </authorList>
    </citation>
    <scope>NUCLEOTIDE SEQUENCE</scope>
    <source>
        <strain evidence="1">Montdore</strain>
    </source>
</reference>
<dbReference type="AlphaFoldDB" id="A0A292Q741"/>
<organism evidence="1 2">
    <name type="scientific">Tuber aestivum</name>
    <name type="common">summer truffle</name>
    <dbReference type="NCBI Taxonomy" id="59557"/>
    <lineage>
        <taxon>Eukaryota</taxon>
        <taxon>Fungi</taxon>
        <taxon>Dikarya</taxon>
        <taxon>Ascomycota</taxon>
        <taxon>Pezizomycotina</taxon>
        <taxon>Pezizomycetes</taxon>
        <taxon>Pezizales</taxon>
        <taxon>Tuberaceae</taxon>
        <taxon>Tuber</taxon>
    </lineage>
</organism>
<dbReference type="Proteomes" id="UP001412239">
    <property type="component" value="Unassembled WGS sequence"/>
</dbReference>